<dbReference type="GO" id="GO:0046872">
    <property type="term" value="F:metal ion binding"/>
    <property type="evidence" value="ECO:0007669"/>
    <property type="project" value="UniProtKB-KW"/>
</dbReference>
<dbReference type="PROSITE" id="PS00595">
    <property type="entry name" value="AA_TRANSFER_CLASS_5"/>
    <property type="match status" value="1"/>
</dbReference>
<dbReference type="Proteomes" id="UP000001175">
    <property type="component" value="Chromosome"/>
</dbReference>
<dbReference type="GeneID" id="72430802"/>
<dbReference type="KEGG" id="syc:syc2165_c"/>
<dbReference type="InterPro" id="IPR000192">
    <property type="entry name" value="Aminotrans_V_dom"/>
</dbReference>
<evidence type="ECO:0000256" key="8">
    <source>
        <dbReference type="ARBA" id="ARBA00023004"/>
    </source>
</evidence>
<evidence type="ECO:0000256" key="6">
    <source>
        <dbReference type="ARBA" id="ARBA00022723"/>
    </source>
</evidence>
<comment type="cofactor">
    <cofactor evidence="1 11">
        <name>pyridoxal 5'-phosphate</name>
        <dbReference type="ChEBI" id="CHEBI:597326"/>
    </cofactor>
</comment>
<dbReference type="FunFam" id="3.40.640.10:FF:000084">
    <property type="entry name" value="IscS-like cysteine desulfurase"/>
    <property type="match status" value="1"/>
</dbReference>
<evidence type="ECO:0000313" key="14">
    <source>
        <dbReference type="Proteomes" id="UP000001175"/>
    </source>
</evidence>
<sequence length="386" mass="41066">MSTYLDYSATTSMRPEVLERFTAVAQEQWGNAASLHQWGNRAALVLERSRQQVAALIQAEPEAIAFSSGGTESDNWAILSPYLADPRPGHLIISAVEHSAIARPAAWLEQRGWQVTRLPVDRSGRIQPADLASAVRPDTRLISVIWGQSEVGTIQPIAELAAIAREHGILFHTDAVQVAGRLPIDVQRLPIDLLSLSSHKLYGPQGVGALYIRPGVELAPLLQGGNQESGLRSGTPPIAAIAAFGEAAQLAAAELPHETARLQSLRDRLIAVLATEPRLRLTGDPIQRLPHHASFIARGGTTGTSQQLVRAMNRLGFGISGGSACNSGRSQPSPVLLAMGYSPQEALAGIRFSLGRSTQLAEVEAAAIALRSALHSLPQASLLSPA</sequence>
<dbReference type="GO" id="GO:0051536">
    <property type="term" value="F:iron-sulfur cluster binding"/>
    <property type="evidence" value="ECO:0007669"/>
    <property type="project" value="UniProtKB-KW"/>
</dbReference>
<proteinExistence type="inferred from homology"/>
<evidence type="ECO:0000256" key="1">
    <source>
        <dbReference type="ARBA" id="ARBA00001933"/>
    </source>
</evidence>
<dbReference type="InterPro" id="IPR020578">
    <property type="entry name" value="Aminotrans_V_PyrdxlP_BS"/>
</dbReference>
<dbReference type="EC" id="2.8.1.7" evidence="4"/>
<keyword evidence="9" id="KW-0411">Iron-sulfur</keyword>
<dbReference type="AlphaFoldDB" id="A0A0H3K589"/>
<dbReference type="SUPFAM" id="SSF53383">
    <property type="entry name" value="PLP-dependent transferases"/>
    <property type="match status" value="1"/>
</dbReference>
<evidence type="ECO:0000256" key="11">
    <source>
        <dbReference type="RuleBase" id="RU004504"/>
    </source>
</evidence>
<dbReference type="Gene3D" id="3.40.640.10">
    <property type="entry name" value="Type I PLP-dependent aspartate aminotransferase-like (Major domain)"/>
    <property type="match status" value="1"/>
</dbReference>
<dbReference type="PANTHER" id="PTHR11601">
    <property type="entry name" value="CYSTEINE DESULFURYLASE FAMILY MEMBER"/>
    <property type="match status" value="1"/>
</dbReference>
<evidence type="ECO:0000256" key="5">
    <source>
        <dbReference type="ARBA" id="ARBA00022679"/>
    </source>
</evidence>
<dbReference type="InterPro" id="IPR015424">
    <property type="entry name" value="PyrdxlP-dep_Trfase"/>
</dbReference>
<keyword evidence="8" id="KW-0408">Iron</keyword>
<keyword evidence="6" id="KW-0479">Metal-binding</keyword>
<dbReference type="InterPro" id="IPR015422">
    <property type="entry name" value="PyrdxlP-dep_Trfase_small"/>
</dbReference>
<dbReference type="InterPro" id="IPR015421">
    <property type="entry name" value="PyrdxlP-dep_Trfase_major"/>
</dbReference>
<evidence type="ECO:0000259" key="12">
    <source>
        <dbReference type="Pfam" id="PF00266"/>
    </source>
</evidence>
<comment type="subunit">
    <text evidence="3">Homodimer.</text>
</comment>
<comment type="similarity">
    <text evidence="2">Belongs to the class-V pyridoxal-phosphate-dependent aminotransferase family. NifS/IscS subfamily.</text>
</comment>
<keyword evidence="5" id="KW-0808">Transferase</keyword>
<organism evidence="13 14">
    <name type="scientific">Synechococcus sp. (strain ATCC 27144 / PCC 6301 / SAUG 1402/1)</name>
    <name type="common">Anacystis nidulans</name>
    <dbReference type="NCBI Taxonomy" id="269084"/>
    <lineage>
        <taxon>Bacteria</taxon>
        <taxon>Bacillati</taxon>
        <taxon>Cyanobacteriota</taxon>
        <taxon>Cyanophyceae</taxon>
        <taxon>Synechococcales</taxon>
        <taxon>Synechococcaceae</taxon>
        <taxon>Synechococcus</taxon>
    </lineage>
</organism>
<dbReference type="EMBL" id="AP008231">
    <property type="protein sequence ID" value="BAD80355.1"/>
    <property type="molecule type" value="Genomic_DNA"/>
</dbReference>
<keyword evidence="7" id="KW-0663">Pyridoxal phosphate</keyword>
<protein>
    <recommendedName>
        <fullName evidence="4">cysteine desulfurase</fullName>
        <ecNumber evidence="4">2.8.1.7</ecNumber>
    </recommendedName>
</protein>
<evidence type="ECO:0000313" key="13">
    <source>
        <dbReference type="EMBL" id="BAD80355.1"/>
    </source>
</evidence>
<dbReference type="InterPro" id="IPR016454">
    <property type="entry name" value="Cysteine_dSase"/>
</dbReference>
<evidence type="ECO:0000256" key="2">
    <source>
        <dbReference type="ARBA" id="ARBA00006490"/>
    </source>
</evidence>
<dbReference type="Gene3D" id="3.90.1150.10">
    <property type="entry name" value="Aspartate Aminotransferase, domain 1"/>
    <property type="match status" value="1"/>
</dbReference>
<dbReference type="PANTHER" id="PTHR11601:SF34">
    <property type="entry name" value="CYSTEINE DESULFURASE"/>
    <property type="match status" value="1"/>
</dbReference>
<dbReference type="PIRSF" id="PIRSF005572">
    <property type="entry name" value="NifS"/>
    <property type="match status" value="1"/>
</dbReference>
<dbReference type="NCBIfam" id="NF002806">
    <property type="entry name" value="PRK02948.1"/>
    <property type="match status" value="1"/>
</dbReference>
<evidence type="ECO:0000256" key="9">
    <source>
        <dbReference type="ARBA" id="ARBA00023014"/>
    </source>
</evidence>
<dbReference type="eggNOG" id="COG1104">
    <property type="taxonomic scope" value="Bacteria"/>
</dbReference>
<dbReference type="Pfam" id="PF00266">
    <property type="entry name" value="Aminotran_5"/>
    <property type="match status" value="1"/>
</dbReference>
<name>A0A0H3K589_SYNP6</name>
<dbReference type="GO" id="GO:0031071">
    <property type="term" value="F:cysteine desulfurase activity"/>
    <property type="evidence" value="ECO:0007669"/>
    <property type="project" value="UniProtKB-EC"/>
</dbReference>
<evidence type="ECO:0000256" key="10">
    <source>
        <dbReference type="ARBA" id="ARBA00050776"/>
    </source>
</evidence>
<dbReference type="Gene3D" id="1.10.260.50">
    <property type="match status" value="1"/>
</dbReference>
<comment type="catalytic activity">
    <reaction evidence="10">
        <text>(sulfur carrier)-H + L-cysteine = (sulfur carrier)-SH + L-alanine</text>
        <dbReference type="Rhea" id="RHEA:43892"/>
        <dbReference type="Rhea" id="RHEA-COMP:14737"/>
        <dbReference type="Rhea" id="RHEA-COMP:14739"/>
        <dbReference type="ChEBI" id="CHEBI:29917"/>
        <dbReference type="ChEBI" id="CHEBI:35235"/>
        <dbReference type="ChEBI" id="CHEBI:57972"/>
        <dbReference type="ChEBI" id="CHEBI:64428"/>
        <dbReference type="EC" id="2.8.1.7"/>
    </reaction>
</comment>
<evidence type="ECO:0000256" key="4">
    <source>
        <dbReference type="ARBA" id="ARBA00012239"/>
    </source>
</evidence>
<reference evidence="13 14" key="1">
    <citation type="journal article" date="2007" name="Photosyn. Res.">
        <title>Complete nucleotide sequence of the freshwater unicellular cyanobacterium Synechococcus elongatus PCC 6301 chromosome: gene content and organization.</title>
        <authorList>
            <person name="Sugita C."/>
            <person name="Ogata K."/>
            <person name="Shikata M."/>
            <person name="Jikuya H."/>
            <person name="Takano J."/>
            <person name="Furumichi M."/>
            <person name="Kanehisa M."/>
            <person name="Omata T."/>
            <person name="Sugiura M."/>
            <person name="Sugita M."/>
        </authorList>
    </citation>
    <scope>NUCLEOTIDE SEQUENCE [LARGE SCALE GENOMIC DNA]</scope>
    <source>
        <strain evidence="14">ATCC 27144 / PCC 6301 / SAUG 1402/1</strain>
    </source>
</reference>
<feature type="domain" description="Aminotransferase class V" evidence="12">
    <location>
        <begin position="3"/>
        <end position="365"/>
    </location>
</feature>
<gene>
    <name evidence="13" type="primary">nifS</name>
    <name evidence="13" type="ordered locus">syc2165_c</name>
</gene>
<evidence type="ECO:0000256" key="3">
    <source>
        <dbReference type="ARBA" id="ARBA00011738"/>
    </source>
</evidence>
<dbReference type="RefSeq" id="WP_011244475.1">
    <property type="nucleotide sequence ID" value="NC_006576.1"/>
</dbReference>
<evidence type="ECO:0000256" key="7">
    <source>
        <dbReference type="ARBA" id="ARBA00022898"/>
    </source>
</evidence>
<accession>A0A0H3K589</accession>